<protein>
    <recommendedName>
        <fullName evidence="3">DUF3244 domain-containing protein</fullName>
    </recommendedName>
</protein>
<evidence type="ECO:0000313" key="1">
    <source>
        <dbReference type="EMBL" id="KDS36429.1"/>
    </source>
</evidence>
<dbReference type="Gene3D" id="2.60.40.3080">
    <property type="match status" value="1"/>
</dbReference>
<dbReference type="RefSeq" id="WP_036651749.1">
    <property type="nucleotide sequence ID" value="NZ_JNHK01000090.1"/>
</dbReference>
<reference evidence="1 2" key="1">
    <citation type="submission" date="2014-04" db="EMBL/GenBank/DDBJ databases">
        <authorList>
            <person name="Sears C."/>
            <person name="Carroll K."/>
            <person name="Sack B.R."/>
            <person name="Qadri F."/>
            <person name="Myers L.L."/>
            <person name="Chung G.-T."/>
            <person name="Escheverria P."/>
            <person name="Fraser C.M."/>
            <person name="Sadzewicz L."/>
            <person name="Shefchek K.A."/>
            <person name="Tallon L."/>
            <person name="Das S.P."/>
            <person name="Daugherty S."/>
            <person name="Mongodin E.F."/>
        </authorList>
    </citation>
    <scope>NUCLEOTIDE SEQUENCE [LARGE SCALE GENOMIC DNA]</scope>
    <source>
        <strain evidence="1 2">3776 D15 i</strain>
    </source>
</reference>
<dbReference type="AlphaFoldDB" id="A0AB34L5W3"/>
<organism evidence="1 2">
    <name type="scientific">Parabacteroides distasonis str. 3776 D15 i</name>
    <dbReference type="NCBI Taxonomy" id="1339342"/>
    <lineage>
        <taxon>Bacteria</taxon>
        <taxon>Pseudomonadati</taxon>
        <taxon>Bacteroidota</taxon>
        <taxon>Bacteroidia</taxon>
        <taxon>Bacteroidales</taxon>
        <taxon>Tannerellaceae</taxon>
        <taxon>Parabacteroides</taxon>
    </lineage>
</organism>
<dbReference type="Pfam" id="PF11589">
    <property type="entry name" value="DUF3244"/>
    <property type="match status" value="1"/>
</dbReference>
<gene>
    <name evidence="1" type="ORF">M091_1348</name>
</gene>
<evidence type="ECO:0000313" key="2">
    <source>
        <dbReference type="Proteomes" id="UP000027850"/>
    </source>
</evidence>
<dbReference type="EMBL" id="JNHK01000090">
    <property type="protein sequence ID" value="KDS36429.1"/>
    <property type="molecule type" value="Genomic_DNA"/>
</dbReference>
<dbReference type="Proteomes" id="UP000027850">
    <property type="component" value="Unassembled WGS sequence"/>
</dbReference>
<dbReference type="InterPro" id="IPR021638">
    <property type="entry name" value="DUF3244"/>
</dbReference>
<evidence type="ECO:0008006" key="3">
    <source>
        <dbReference type="Google" id="ProtNLM"/>
    </source>
</evidence>
<proteinExistence type="predicted"/>
<accession>A0AB34L5W3</accession>
<name>A0AB34L5W3_PARDI</name>
<comment type="caution">
    <text evidence="1">The sequence shown here is derived from an EMBL/GenBank/DDBJ whole genome shotgun (WGS) entry which is preliminary data.</text>
</comment>
<sequence length="118" mass="13266">MKLLKLLFVVVALLSVVPCFGKQIPLRGKWEKIKKSISIDLPMDATIEEGSKELILNFHEDIGFVYVMITDPMGGETYNEKINTDEISILVIPLSKQENGILSITDGQNHLYGEFINN</sequence>